<protein>
    <recommendedName>
        <fullName evidence="5">Transmembrane protein</fullName>
    </recommendedName>
</protein>
<feature type="region of interest" description="Disordered" evidence="1">
    <location>
        <begin position="1"/>
        <end position="21"/>
    </location>
</feature>
<keyword evidence="2" id="KW-0472">Membrane</keyword>
<proteinExistence type="predicted"/>
<accession>A0AAU9AMG3</accession>
<evidence type="ECO:0000313" key="4">
    <source>
        <dbReference type="Proteomes" id="UP000218824"/>
    </source>
</evidence>
<feature type="transmembrane region" description="Helical" evidence="2">
    <location>
        <begin position="126"/>
        <end position="152"/>
    </location>
</feature>
<reference evidence="3 4" key="1">
    <citation type="journal article" date="2017" name="DNA Res.">
        <title>Complete genome sequence and expression profile of the commercial lytic enzyme producer Lysobacter enzymogenes M497-1.</title>
        <authorList>
            <person name="Takami H."/>
            <person name="Toyoda A."/>
            <person name="Uchiyama I."/>
            <person name="Itoh T."/>
            <person name="Takaki Y."/>
            <person name="Arai W."/>
            <person name="Nishi S."/>
            <person name="Kawai M."/>
            <person name="Shinya K."/>
            <person name="Ikeda H."/>
        </authorList>
    </citation>
    <scope>NUCLEOTIDE SEQUENCE [LARGE SCALE GENOMIC DNA]</scope>
    <source>
        <strain evidence="3 4">M497-1</strain>
    </source>
</reference>
<keyword evidence="2" id="KW-0812">Transmembrane</keyword>
<organism evidence="3 4">
    <name type="scientific">Lysobacter enzymogenes</name>
    <dbReference type="NCBI Taxonomy" id="69"/>
    <lineage>
        <taxon>Bacteria</taxon>
        <taxon>Pseudomonadati</taxon>
        <taxon>Pseudomonadota</taxon>
        <taxon>Gammaproteobacteria</taxon>
        <taxon>Lysobacterales</taxon>
        <taxon>Lysobacteraceae</taxon>
        <taxon>Lysobacter</taxon>
    </lineage>
</organism>
<evidence type="ECO:0000256" key="2">
    <source>
        <dbReference type="SAM" id="Phobius"/>
    </source>
</evidence>
<dbReference type="AlphaFoldDB" id="A0AAU9AMG3"/>
<feature type="transmembrane region" description="Helical" evidence="2">
    <location>
        <begin position="83"/>
        <end position="106"/>
    </location>
</feature>
<evidence type="ECO:0008006" key="5">
    <source>
        <dbReference type="Google" id="ProtNLM"/>
    </source>
</evidence>
<sequence length="154" mass="16118">MTVAPPDRPAPRSAAGPSPDAPRARLSLYSWLLIGLGTFGFAAFWVLAALAFDRQLGWMAVLGALDIAWMLRLGGWRPGWTRAIAGTAATVLILAIANWGIVAGQLSGPFGLDLLSSAGKLGPNLFWTLFQLASSGLDLVFMAAALVIAALASR</sequence>
<dbReference type="RefSeq" id="WP_232518431.1">
    <property type="nucleotide sequence ID" value="NZ_AP014940.1"/>
</dbReference>
<keyword evidence="2" id="KW-1133">Transmembrane helix</keyword>
<dbReference type="GeneID" id="83063173"/>
<feature type="transmembrane region" description="Helical" evidence="2">
    <location>
        <begin position="56"/>
        <end position="71"/>
    </location>
</feature>
<dbReference type="EMBL" id="AP014940">
    <property type="protein sequence ID" value="BAV96785.1"/>
    <property type="molecule type" value="Genomic_DNA"/>
</dbReference>
<evidence type="ECO:0000256" key="1">
    <source>
        <dbReference type="SAM" id="MobiDB-lite"/>
    </source>
</evidence>
<evidence type="ECO:0000313" key="3">
    <source>
        <dbReference type="EMBL" id="BAV96785.1"/>
    </source>
</evidence>
<feature type="transmembrane region" description="Helical" evidence="2">
    <location>
        <begin position="28"/>
        <end position="50"/>
    </location>
</feature>
<dbReference type="Proteomes" id="UP000218824">
    <property type="component" value="Chromosome"/>
</dbReference>
<dbReference type="KEGG" id="lem:LEN_1298"/>
<name>A0AAU9AMG3_LYSEN</name>
<gene>
    <name evidence="3" type="ORF">LEN_1298</name>
</gene>